<comment type="similarity">
    <text evidence="2">Belongs to the SMIM7 family.</text>
</comment>
<reference evidence="7" key="1">
    <citation type="submission" date="2016-11" db="UniProtKB">
        <authorList>
            <consortium name="WormBaseParasite"/>
        </authorList>
    </citation>
    <scope>IDENTIFICATION</scope>
</reference>
<dbReference type="InterPro" id="IPR037659">
    <property type="entry name" value="SMIM7"/>
</dbReference>
<dbReference type="GO" id="GO:0016020">
    <property type="term" value="C:membrane"/>
    <property type="evidence" value="ECO:0007669"/>
    <property type="project" value="UniProtKB-SubCell"/>
</dbReference>
<evidence type="ECO:0000256" key="3">
    <source>
        <dbReference type="ARBA" id="ARBA00022692"/>
    </source>
</evidence>
<dbReference type="WBParaSite" id="maker-unitig_19964-snap-gene-0.1-mRNA-1">
    <property type="protein sequence ID" value="maker-unitig_19964-snap-gene-0.1-mRNA-1"/>
    <property type="gene ID" value="maker-unitig_19964-snap-gene-0.1"/>
</dbReference>
<sequence length="82" mass="9315">MISDIVIAITLFANACAILNFKLRSAKDTHRGAEFFFEPAPASSTVLGDKTREFLTSLRYFRVFIGMWNIFVILLMLTMFSS</sequence>
<evidence type="ECO:0000313" key="6">
    <source>
        <dbReference type="Proteomes" id="UP000095280"/>
    </source>
</evidence>
<dbReference type="STRING" id="282301.A0A1I8F4U1"/>
<evidence type="ECO:0000256" key="1">
    <source>
        <dbReference type="ARBA" id="ARBA00004167"/>
    </source>
</evidence>
<dbReference type="OrthoDB" id="10047572at2759"/>
<protein>
    <submittedName>
        <fullName evidence="7">Small integral membrane protein 7</fullName>
    </submittedName>
</protein>
<name>A0A1I8F4U1_9PLAT</name>
<evidence type="ECO:0000256" key="2">
    <source>
        <dbReference type="ARBA" id="ARBA00008578"/>
    </source>
</evidence>
<dbReference type="AlphaFoldDB" id="A0A1I8F4U1"/>
<accession>A0A1I8F4U1</accession>
<keyword evidence="5" id="KW-0472">Membrane</keyword>
<proteinExistence type="inferred from homology"/>
<evidence type="ECO:0000256" key="5">
    <source>
        <dbReference type="ARBA" id="ARBA00023136"/>
    </source>
</evidence>
<evidence type="ECO:0000313" key="7">
    <source>
        <dbReference type="WBParaSite" id="maker-unitig_19964-snap-gene-0.1-mRNA-1"/>
    </source>
</evidence>
<dbReference type="Proteomes" id="UP000095280">
    <property type="component" value="Unplaced"/>
</dbReference>
<comment type="subcellular location">
    <subcellularLocation>
        <location evidence="1">Membrane</location>
        <topology evidence="1">Single-pass membrane protein</topology>
    </subcellularLocation>
</comment>
<dbReference type="PANTHER" id="PTHR28622:SF1">
    <property type="entry name" value="SMALL INTEGRAL MEMBRANE PROTEIN 7"/>
    <property type="match status" value="1"/>
</dbReference>
<dbReference type="PANTHER" id="PTHR28622">
    <property type="entry name" value="SMALL INTEGRAL MEMBRANE PROTEIN 7"/>
    <property type="match status" value="1"/>
</dbReference>
<keyword evidence="4" id="KW-1133">Transmembrane helix</keyword>
<evidence type="ECO:0000256" key="4">
    <source>
        <dbReference type="ARBA" id="ARBA00022989"/>
    </source>
</evidence>
<keyword evidence="3" id="KW-0812">Transmembrane</keyword>
<organism evidence="6 7">
    <name type="scientific">Macrostomum lignano</name>
    <dbReference type="NCBI Taxonomy" id="282301"/>
    <lineage>
        <taxon>Eukaryota</taxon>
        <taxon>Metazoa</taxon>
        <taxon>Spiralia</taxon>
        <taxon>Lophotrochozoa</taxon>
        <taxon>Platyhelminthes</taxon>
        <taxon>Rhabditophora</taxon>
        <taxon>Macrostomorpha</taxon>
        <taxon>Macrostomida</taxon>
        <taxon>Macrostomidae</taxon>
        <taxon>Macrostomum</taxon>
    </lineage>
</organism>
<keyword evidence="6" id="KW-1185">Reference proteome</keyword>